<dbReference type="InterPro" id="IPR004590">
    <property type="entry name" value="ssDNA_annealing_RecT"/>
</dbReference>
<protein>
    <submittedName>
        <fullName evidence="1">RecT protein</fullName>
    </submittedName>
</protein>
<dbReference type="GO" id="GO:0006259">
    <property type="term" value="P:DNA metabolic process"/>
    <property type="evidence" value="ECO:0007669"/>
    <property type="project" value="InterPro"/>
</dbReference>
<reference evidence="1" key="1">
    <citation type="journal article" date="2021" name="Proc. Natl. Acad. Sci. U.S.A.">
        <title>A Catalog of Tens of Thousands of Viruses from Human Metagenomes Reveals Hidden Associations with Chronic Diseases.</title>
        <authorList>
            <person name="Tisza M.J."/>
            <person name="Buck C.B."/>
        </authorList>
    </citation>
    <scope>NUCLEOTIDE SEQUENCE</scope>
    <source>
        <strain evidence="1">CtQmo6</strain>
    </source>
</reference>
<sequence>MENTEIKEAESKELVAKDFTEGMVVKIKQKEQFGLTFPKDYNYTNEFMSAMLILQDTTDRNKKPVLQSCSRASIENALIEMVTDGLSMRKKQCYPVAYGGKLQCQRSVYGNTCIARRFGLKDINASVIYKGDIFKFHKENAKTVIDFHEQSFENMSNDNIIGAYAVAVMDDGEIISEVMTMDQIKQAWQQGYGYKENGNGTHQKFPDQMAMKTVKNRLLKYINNSHTGTENDIDDLNVVSEQEMIEKDVEYDIEQNANSVDFDESDVIDSVATDVDDATVEENDDFPEFMKVEES</sequence>
<dbReference type="EMBL" id="BK059102">
    <property type="protein sequence ID" value="DAE30078.1"/>
    <property type="molecule type" value="Genomic_DNA"/>
</dbReference>
<dbReference type="GO" id="GO:0003677">
    <property type="term" value="F:DNA binding"/>
    <property type="evidence" value="ECO:0007669"/>
    <property type="project" value="InterPro"/>
</dbReference>
<dbReference type="InterPro" id="IPR018330">
    <property type="entry name" value="RecT_fam"/>
</dbReference>
<dbReference type="Pfam" id="PF03837">
    <property type="entry name" value="RecT"/>
    <property type="match status" value="1"/>
</dbReference>
<name>A0A8S5RFB2_9VIRU</name>
<accession>A0A8S5RFB2</accession>
<evidence type="ECO:0000313" key="1">
    <source>
        <dbReference type="EMBL" id="DAE30078.1"/>
    </source>
</evidence>
<proteinExistence type="predicted"/>
<dbReference type="NCBIfam" id="TIGR00616">
    <property type="entry name" value="rect"/>
    <property type="match status" value="1"/>
</dbReference>
<organism evidence="1">
    <name type="scientific">virus sp. ctQmo6</name>
    <dbReference type="NCBI Taxonomy" id="2827990"/>
    <lineage>
        <taxon>Viruses</taxon>
    </lineage>
</organism>